<dbReference type="EMBL" id="AP009384">
    <property type="protein sequence ID" value="BAF88923.1"/>
    <property type="molecule type" value="Genomic_DNA"/>
</dbReference>
<gene>
    <name evidence="1" type="ordered locus">AZC_2925</name>
</gene>
<organism evidence="1 2">
    <name type="scientific">Azorhizobium caulinodans (strain ATCC 43989 / DSM 5975 / JCM 20966 / LMG 6465 / NBRC 14845 / NCIMB 13405 / ORS 571)</name>
    <dbReference type="NCBI Taxonomy" id="438753"/>
    <lineage>
        <taxon>Bacteria</taxon>
        <taxon>Pseudomonadati</taxon>
        <taxon>Pseudomonadota</taxon>
        <taxon>Alphaproteobacteria</taxon>
        <taxon>Hyphomicrobiales</taxon>
        <taxon>Xanthobacteraceae</taxon>
        <taxon>Azorhizobium</taxon>
    </lineage>
</organism>
<reference evidence="1 2" key="5">
    <citation type="journal article" date="2010" name="Appl. Environ. Microbiol.">
        <title>phrR-like gene praR of Azorhizobium caulinodans ORS571 is essential for symbiosis with Sesbania rostrata and is involved in expression of reb genes.</title>
        <authorList>
            <person name="Akiba N."/>
            <person name="Aono T."/>
            <person name="Toyazaki H."/>
            <person name="Sato S."/>
            <person name="Oyaizu H."/>
        </authorList>
    </citation>
    <scope>NUCLEOTIDE SEQUENCE [LARGE SCALE GENOMIC DNA]</scope>
    <source>
        <strain evidence="2">ATCC 43989 / DSM 5975 / JCM 20966 / LMG 6465 / NBRC 14845 / NCIMB 13405 / ORS 571</strain>
    </source>
</reference>
<dbReference type="AlphaFoldDB" id="A8IDE2"/>
<evidence type="ECO:0000313" key="1">
    <source>
        <dbReference type="EMBL" id="BAF88923.1"/>
    </source>
</evidence>
<protein>
    <submittedName>
        <fullName evidence="1">Uncharacterized protein</fullName>
    </submittedName>
</protein>
<reference evidence="2" key="2">
    <citation type="submission" date="2007-04" db="EMBL/GenBank/DDBJ databases">
        <title>Complete genome sequence of the nitrogen-fixing bacterium Azorhizobium caulinodans ORS571.</title>
        <authorList>
            <person name="Lee K.B."/>
            <person name="Backer P.D."/>
            <person name="Aono T."/>
            <person name="Liu C.T."/>
            <person name="Suzuki S."/>
            <person name="Suzuki T."/>
            <person name="Kaneko T."/>
            <person name="Yamada M."/>
            <person name="Tabata S."/>
            <person name="Kupfer D.M."/>
            <person name="Najar F.Z."/>
            <person name="Wiley G.B."/>
            <person name="Roe B."/>
            <person name="Binnewies T."/>
            <person name="Ussery D."/>
            <person name="Vereecke D."/>
            <person name="Gevers D."/>
            <person name="Holsters M."/>
            <person name="Oyaizu H."/>
        </authorList>
    </citation>
    <scope>NUCLEOTIDE SEQUENCE [LARGE SCALE GENOMIC DNA]</scope>
    <source>
        <strain evidence="2">ATCC 43989 / DSM 5975 / JCM 20966 / LMG 6465 / NBRC 14845 / NCIMB 13405 / ORS 571</strain>
    </source>
</reference>
<proteinExistence type="predicted"/>
<reference evidence="1 2" key="4">
    <citation type="journal article" date="2009" name="Appl. Environ. Microbiol.">
        <title>Comparative genome-wide transcriptional profiling of Azorhizobium caulinodans ORS571 grown under free-living and symbiotic conditions.</title>
        <authorList>
            <person name="Tsukada S."/>
            <person name="Aono T."/>
            <person name="Akiba N."/>
            <person name="Lee KB."/>
            <person name="Liu CT."/>
            <person name="Toyazaki H."/>
            <person name="Oyaizu H."/>
        </authorList>
    </citation>
    <scope>NUCLEOTIDE SEQUENCE [LARGE SCALE GENOMIC DNA]</scope>
    <source>
        <strain evidence="2">ATCC 43989 / DSM 5975 / JCM 20966 / LMG 6465 / NBRC 14845 / NCIMB 13405 / ORS 571</strain>
    </source>
</reference>
<reference evidence="1 2" key="6">
    <citation type="journal article" date="2011" name="Appl. Environ. Microbiol.">
        <title>Involvement of the azorhizobial chromosome partition gene (parA) in the onset of bacteroid differentiation during Sesbania rostrata stem nodule development.</title>
        <authorList>
            <person name="Liu CT."/>
            <person name="Lee KB."/>
            <person name="Wang YS."/>
            <person name="Peng MH."/>
            <person name="Lee KT."/>
            <person name="Suzuki S."/>
            <person name="Suzuki T."/>
            <person name="Oyaizu H."/>
        </authorList>
    </citation>
    <scope>NUCLEOTIDE SEQUENCE [LARGE SCALE GENOMIC DNA]</scope>
    <source>
        <strain evidence="2">ATCC 43989 / DSM 5975 / JCM 20966 / LMG 6465 / NBRC 14845 / NCIMB 13405 / ORS 571</strain>
    </source>
</reference>
<reference evidence="1 2" key="1">
    <citation type="journal article" date="2007" name="Appl. Environ. Microbiol.">
        <title>Rhizobial factors required for stem nodule maturation and maintenance in Sesbania rostrata-Azorhizobium caulinodans ORS571 symbiosis.</title>
        <authorList>
            <person name="Suzuki S."/>
            <person name="Aono T."/>
            <person name="Lee KB."/>
            <person name="Suzuki T."/>
            <person name="Liu CT."/>
            <person name="Miwa H."/>
            <person name="Wakao S."/>
            <person name="Iki T."/>
            <person name="Oyaizu H."/>
        </authorList>
    </citation>
    <scope>NUCLEOTIDE SEQUENCE [LARGE SCALE GENOMIC DNA]</scope>
    <source>
        <strain evidence="2">ATCC 43989 / DSM 5975 / JCM 20966 / LMG 6465 / NBRC 14845 / NCIMB 13405 / ORS 571</strain>
    </source>
</reference>
<name>A8IDE2_AZOC5</name>
<accession>A8IDE2</accession>
<keyword evidence="2" id="KW-1185">Reference proteome</keyword>
<dbReference type="Proteomes" id="UP000000270">
    <property type="component" value="Chromosome"/>
</dbReference>
<evidence type="ECO:0000313" key="2">
    <source>
        <dbReference type="Proteomes" id="UP000000270"/>
    </source>
</evidence>
<dbReference type="KEGG" id="azc:AZC_2925"/>
<reference evidence="1 2" key="3">
    <citation type="journal article" date="2008" name="BMC Genomics">
        <title>The genome of the versatile nitrogen fixer Azorhizobium caulinodans ORS571.</title>
        <authorList>
            <person name="Lee KB."/>
            <person name="Backer P.D."/>
            <person name="Aono T."/>
            <person name="Liu CT."/>
            <person name="Suzuki S."/>
            <person name="Suzuki T."/>
            <person name="Kaneko T."/>
            <person name="Yamada M."/>
            <person name="Tabata S."/>
            <person name="Kupfer D.M."/>
            <person name="Najar F.Z."/>
            <person name="Wiley G.B."/>
            <person name="Roe B."/>
            <person name="Binnewies T.T."/>
            <person name="Ussery D.W."/>
            <person name="D'Haeze W."/>
            <person name="Herder J.D."/>
            <person name="Gevers D."/>
            <person name="Vereecke D."/>
            <person name="Holsters M."/>
            <person name="Oyaizu H."/>
        </authorList>
    </citation>
    <scope>NUCLEOTIDE SEQUENCE [LARGE SCALE GENOMIC DNA]</scope>
    <source>
        <strain evidence="2">ATCC 43989 / DSM 5975 / JCM 20966 / LMG 6465 / NBRC 14845 / NCIMB 13405 / ORS 571</strain>
    </source>
</reference>
<sequence>MSLPEIEADVIEALTELALQHGHIERPPEKAVGGDQAGAAGRPCIAAQAAACDPRR</sequence>
<dbReference type="HOGENOM" id="CLU_3004116_0_0_5"/>